<reference evidence="8 9" key="1">
    <citation type="submission" date="2023-06" db="EMBL/GenBank/DDBJ databases">
        <title>Black Yeasts Isolated from many extreme environments.</title>
        <authorList>
            <person name="Coleine C."/>
            <person name="Stajich J.E."/>
            <person name="Selbmann L."/>
        </authorList>
    </citation>
    <scope>NUCLEOTIDE SEQUENCE [LARGE SCALE GENOMIC DNA]</scope>
    <source>
        <strain evidence="8 9">CCFEE 5887</strain>
    </source>
</reference>
<keyword evidence="4" id="KW-0804">Transcription</keyword>
<name>A0AAV9Q348_9PEZI</name>
<keyword evidence="9" id="KW-1185">Reference proteome</keyword>
<evidence type="ECO:0000256" key="3">
    <source>
        <dbReference type="ARBA" id="ARBA00023125"/>
    </source>
</evidence>
<feature type="domain" description="Xylanolytic transcriptional activator regulatory" evidence="7">
    <location>
        <begin position="228"/>
        <end position="303"/>
    </location>
</feature>
<feature type="compositionally biased region" description="Polar residues" evidence="6">
    <location>
        <begin position="33"/>
        <end position="53"/>
    </location>
</feature>
<dbReference type="PANTHER" id="PTHR47171">
    <property type="entry name" value="FARA-RELATED"/>
    <property type="match status" value="1"/>
</dbReference>
<dbReference type="Proteomes" id="UP001345827">
    <property type="component" value="Unassembled WGS sequence"/>
</dbReference>
<evidence type="ECO:0000256" key="2">
    <source>
        <dbReference type="ARBA" id="ARBA00023015"/>
    </source>
</evidence>
<keyword evidence="1" id="KW-0862">Zinc</keyword>
<keyword evidence="2" id="KW-0805">Transcription regulation</keyword>
<dbReference type="GO" id="GO:0003677">
    <property type="term" value="F:DNA binding"/>
    <property type="evidence" value="ECO:0007669"/>
    <property type="project" value="UniProtKB-KW"/>
</dbReference>
<dbReference type="InterPro" id="IPR052073">
    <property type="entry name" value="Amide_Lactam_Regulators"/>
</dbReference>
<evidence type="ECO:0000313" key="8">
    <source>
        <dbReference type="EMBL" id="KAK5532761.1"/>
    </source>
</evidence>
<accession>A0AAV9Q348</accession>
<evidence type="ECO:0000256" key="6">
    <source>
        <dbReference type="SAM" id="MobiDB-lite"/>
    </source>
</evidence>
<gene>
    <name evidence="8" type="ORF">LTR25_007465</name>
</gene>
<protein>
    <recommendedName>
        <fullName evidence="7">Xylanolytic transcriptional activator regulatory domain-containing protein</fullName>
    </recommendedName>
</protein>
<dbReference type="EMBL" id="JAXLQG010000014">
    <property type="protein sequence ID" value="KAK5532761.1"/>
    <property type="molecule type" value="Genomic_DNA"/>
</dbReference>
<comment type="caution">
    <text evidence="8">The sequence shown here is derived from an EMBL/GenBank/DDBJ whole genome shotgun (WGS) entry which is preliminary data.</text>
</comment>
<proteinExistence type="predicted"/>
<evidence type="ECO:0000256" key="5">
    <source>
        <dbReference type="ARBA" id="ARBA00023242"/>
    </source>
</evidence>
<dbReference type="AlphaFoldDB" id="A0AAV9Q348"/>
<organism evidence="8 9">
    <name type="scientific">Vermiconidia calcicola</name>
    <dbReference type="NCBI Taxonomy" id="1690605"/>
    <lineage>
        <taxon>Eukaryota</taxon>
        <taxon>Fungi</taxon>
        <taxon>Dikarya</taxon>
        <taxon>Ascomycota</taxon>
        <taxon>Pezizomycotina</taxon>
        <taxon>Dothideomycetes</taxon>
        <taxon>Dothideomycetidae</taxon>
        <taxon>Mycosphaerellales</taxon>
        <taxon>Extremaceae</taxon>
        <taxon>Vermiconidia</taxon>
    </lineage>
</organism>
<evidence type="ECO:0000256" key="1">
    <source>
        <dbReference type="ARBA" id="ARBA00022833"/>
    </source>
</evidence>
<feature type="region of interest" description="Disordered" evidence="6">
    <location>
        <begin position="1"/>
        <end position="53"/>
    </location>
</feature>
<dbReference type="SMART" id="SM00906">
    <property type="entry name" value="Fungal_trans"/>
    <property type="match status" value="1"/>
</dbReference>
<dbReference type="Pfam" id="PF04082">
    <property type="entry name" value="Fungal_trans"/>
    <property type="match status" value="1"/>
</dbReference>
<dbReference type="GO" id="GO:0006351">
    <property type="term" value="P:DNA-templated transcription"/>
    <property type="evidence" value="ECO:0007669"/>
    <property type="project" value="InterPro"/>
</dbReference>
<dbReference type="CDD" id="cd12148">
    <property type="entry name" value="fungal_TF_MHR"/>
    <property type="match status" value="1"/>
</dbReference>
<evidence type="ECO:0000259" key="7">
    <source>
        <dbReference type="SMART" id="SM00906"/>
    </source>
</evidence>
<evidence type="ECO:0000256" key="4">
    <source>
        <dbReference type="ARBA" id="ARBA00023163"/>
    </source>
</evidence>
<dbReference type="InterPro" id="IPR007219">
    <property type="entry name" value="XnlR_reg_dom"/>
</dbReference>
<keyword evidence="5" id="KW-0539">Nucleus</keyword>
<evidence type="ECO:0000313" key="9">
    <source>
        <dbReference type="Proteomes" id="UP001345827"/>
    </source>
</evidence>
<dbReference type="PANTHER" id="PTHR47171:SF5">
    <property type="entry name" value="ZN(II)2CYS6 TRANSCRIPTION FACTOR (EUROFUNG)"/>
    <property type="match status" value="1"/>
</dbReference>
<feature type="compositionally biased region" description="Basic residues" evidence="6">
    <location>
        <begin position="1"/>
        <end position="16"/>
    </location>
</feature>
<sequence length="582" mass="65459">MRSIRTSRRKGPRRRGHNDSVTDVSSPPRGREPSSQWSPAPSTTKDPLALLQQSSSIDDRARHLLHSTQQSPAPDPMSNAETQEQGYLGQSGFMPIFSQRAQSNPSLAHSSLQGLDVSALTVPRVLRQSYTETYLEFSFPWCPVLEQKDLLVHGPFADSILLQQALALLGSIVNPPRLQHASSQTYYERMKMLFYRNHETNSLVRIIAITLVYWWSAGPPNLVSMDSQYWWNSVAVRMAQEIGLHREVAADHVFRAGETASLRRRVWWTLFARERLTAICQGRPCIIHPDDCNVRSPTIEDFPKDKASQAELFINWVKICAIVGDVSKHLVNRTESTPFPFDLAQRLIGWVRALPDHLQLPFSTGQSSYFDRHLYQLHLPYLAAITLLYMSPSAHPLPKAYTAAILSASLVGRIFEDYLARGHIRFLPGISGWYISIAILALLHARQVNGLRSEASEQIDILYVALKEISKLWHSSKMFLVGFERLLTGSHLPSGRTSTNAPAPSNGTTVSALNELAGEPGINYLDFFPTATTETSQLFRVLLTENPPNIFMGAEWANDLSMQLHDLFDQPFEDVDFDSLML</sequence>
<dbReference type="GO" id="GO:0008270">
    <property type="term" value="F:zinc ion binding"/>
    <property type="evidence" value="ECO:0007669"/>
    <property type="project" value="InterPro"/>
</dbReference>
<keyword evidence="3" id="KW-0238">DNA-binding</keyword>